<dbReference type="EMBL" id="UOEM01000003">
    <property type="protein sequence ID" value="VAW10041.1"/>
    <property type="molecule type" value="Genomic_DNA"/>
</dbReference>
<organism evidence="1">
    <name type="scientific">hydrothermal vent metagenome</name>
    <dbReference type="NCBI Taxonomy" id="652676"/>
    <lineage>
        <taxon>unclassified sequences</taxon>
        <taxon>metagenomes</taxon>
        <taxon>ecological metagenomes</taxon>
    </lineage>
</organism>
<reference evidence="1" key="1">
    <citation type="submission" date="2018-06" db="EMBL/GenBank/DDBJ databases">
        <authorList>
            <person name="Zhirakovskaya E."/>
        </authorList>
    </citation>
    <scope>NUCLEOTIDE SEQUENCE</scope>
</reference>
<proteinExistence type="predicted"/>
<evidence type="ECO:0008006" key="2">
    <source>
        <dbReference type="Google" id="ProtNLM"/>
    </source>
</evidence>
<accession>A0A3B0SUJ6</accession>
<sequence>MKINSRNLSSLVLPLFLAGCISLGGGGDDPDIDLAMPTDTYDNCGGTSNLLTSATGGSGGAVRLGMTECALVNALGDADEVTPQFAPEGERRIIMVYANPNGGSTAYLFVDNALKEINLLK</sequence>
<dbReference type="AlphaFoldDB" id="A0A3B0SUJ6"/>
<protein>
    <recommendedName>
        <fullName evidence="2">Lipoprotein</fullName>
    </recommendedName>
</protein>
<evidence type="ECO:0000313" key="1">
    <source>
        <dbReference type="EMBL" id="VAW10041.1"/>
    </source>
</evidence>
<gene>
    <name evidence="1" type="ORF">MNBD_ALPHA09-1499</name>
</gene>
<dbReference type="PROSITE" id="PS51257">
    <property type="entry name" value="PROKAR_LIPOPROTEIN"/>
    <property type="match status" value="1"/>
</dbReference>
<name>A0A3B0SUJ6_9ZZZZ</name>